<evidence type="ECO:0000313" key="3">
    <source>
        <dbReference type="Proteomes" id="UP001151760"/>
    </source>
</evidence>
<dbReference type="PANTHER" id="PTHR33116:SF78">
    <property type="entry name" value="OS12G0587133 PROTEIN"/>
    <property type="match status" value="1"/>
</dbReference>
<dbReference type="CDD" id="cd01650">
    <property type="entry name" value="RT_nLTR_like"/>
    <property type="match status" value="1"/>
</dbReference>
<evidence type="ECO:0000259" key="1">
    <source>
        <dbReference type="Pfam" id="PF00078"/>
    </source>
</evidence>
<keyword evidence="3" id="KW-1185">Reference proteome</keyword>
<keyword evidence="2" id="KW-0808">Transferase</keyword>
<dbReference type="Proteomes" id="UP001151760">
    <property type="component" value="Unassembled WGS sequence"/>
</dbReference>
<reference evidence="2" key="1">
    <citation type="journal article" date="2022" name="Int. J. Mol. Sci.">
        <title>Draft Genome of Tanacetum Coccineum: Genomic Comparison of Closely Related Tanacetum-Family Plants.</title>
        <authorList>
            <person name="Yamashiro T."/>
            <person name="Shiraishi A."/>
            <person name="Nakayama K."/>
            <person name="Satake H."/>
        </authorList>
    </citation>
    <scope>NUCLEOTIDE SEQUENCE</scope>
</reference>
<comment type="caution">
    <text evidence="2">The sequence shown here is derived from an EMBL/GenBank/DDBJ whole genome shotgun (WGS) entry which is preliminary data.</text>
</comment>
<evidence type="ECO:0000313" key="2">
    <source>
        <dbReference type="EMBL" id="GJT38457.1"/>
    </source>
</evidence>
<dbReference type="InterPro" id="IPR036691">
    <property type="entry name" value="Endo/exonu/phosph_ase_sf"/>
</dbReference>
<name>A0ABQ5DHI6_9ASTR</name>
<reference evidence="2" key="2">
    <citation type="submission" date="2022-01" db="EMBL/GenBank/DDBJ databases">
        <authorList>
            <person name="Yamashiro T."/>
            <person name="Shiraishi A."/>
            <person name="Satake H."/>
            <person name="Nakayama K."/>
        </authorList>
    </citation>
    <scope>NUCLEOTIDE SEQUENCE</scope>
</reference>
<dbReference type="InterPro" id="IPR043502">
    <property type="entry name" value="DNA/RNA_pol_sf"/>
</dbReference>
<proteinExistence type="predicted"/>
<gene>
    <name evidence="2" type="ORF">Tco_0938322</name>
</gene>
<dbReference type="PANTHER" id="PTHR33116">
    <property type="entry name" value="REVERSE TRANSCRIPTASE ZINC-BINDING DOMAIN-CONTAINING PROTEIN-RELATED-RELATED"/>
    <property type="match status" value="1"/>
</dbReference>
<feature type="domain" description="Reverse transcriptase" evidence="1">
    <location>
        <begin position="354"/>
        <end position="440"/>
    </location>
</feature>
<dbReference type="Gene3D" id="3.60.10.10">
    <property type="entry name" value="Endonuclease/exonuclease/phosphatase"/>
    <property type="match status" value="1"/>
</dbReference>
<keyword evidence="2" id="KW-0548">Nucleotidyltransferase</keyword>
<sequence length="829" mass="94846">MFCSFVYADNFGMERRNMWKDLQVAKLSTNGVPWTLIGDFNVTLNVNEHSAGRSNVDGDIEDFIDCVNNIKVEDVCRTGMHFTWIKSPKKPCTSIMKKLDRIMANEDFVAEYNQAYVVFYPFMVSDHSPAVLVLPQAIEKKIKSFKFANFVVDQDDFLPIKDGNVFDNVISLRNKLKSAQFEVNEDPFNAEKKAIATEVLEKYNMAVNDEVVKSRKSKNRVISVKNNRGIIVEGDKVATEFVSNFENFLGQASQVRSLDDLGEIFTTKISDEEASFMIRDGNDKEIKAPMFGINDCKSHGPDGYTACFFKKARHVVGANVCKTVKEFFRNGKLLREVNSTLIALIPKVVQAFNVTDYRPIACCNVLYKCISKILTARIKNGLDKVVNLSKSAFIHGRSIQDNILLTQELLKGYNRKGGPKRCSLKIDIAKAYDTVNWGFLRKFFLDLASTNIIHQSQDFKYHAGCKEIGITHLCFADDLLVLCHRSVDSIGTFPIRYLGVPLITKRLRKEECKQLVDKVKQKVGDWKNKFLSYAGRMQLIASVLGSMHVYWASIFLLPMSVVKDIEKVLKGFLWTQGDMARGKAKIAWKTISKNNDSWIWKCLLDLREKARSYMISKIGNGKGTLVWYDNWNEMGPLCQYIYTRDIYDARFDQNATIADMVVDGQWLKDDADIVFWKCNNGNKNAFSCPFSSRIWDALKLKINSPDLPNEWDRLVNEMAARFKNRSIKSIVFPGFNSVCAIWRKVGFVGNVARLEEPFKHYEWGYILHNDAHSFPLLVLTMEALLWSCQKDPYSQQSYKGIVMSRDVGLASVIRYHLPPLRLWEYKCLM</sequence>
<dbReference type="SUPFAM" id="SSF56672">
    <property type="entry name" value="DNA/RNA polymerases"/>
    <property type="match status" value="1"/>
</dbReference>
<dbReference type="EMBL" id="BQNB010015305">
    <property type="protein sequence ID" value="GJT38457.1"/>
    <property type="molecule type" value="Genomic_DNA"/>
</dbReference>
<dbReference type="InterPro" id="IPR000477">
    <property type="entry name" value="RT_dom"/>
</dbReference>
<dbReference type="GO" id="GO:0003964">
    <property type="term" value="F:RNA-directed DNA polymerase activity"/>
    <property type="evidence" value="ECO:0007669"/>
    <property type="project" value="UniProtKB-KW"/>
</dbReference>
<keyword evidence="2" id="KW-0695">RNA-directed DNA polymerase</keyword>
<protein>
    <submittedName>
        <fullName evidence="2">RNA-directed DNA polymerase, eukaryota, reverse transcriptase zinc-binding domain protein</fullName>
    </submittedName>
</protein>
<accession>A0ABQ5DHI6</accession>
<dbReference type="SUPFAM" id="SSF56219">
    <property type="entry name" value="DNase I-like"/>
    <property type="match status" value="1"/>
</dbReference>
<dbReference type="Pfam" id="PF00078">
    <property type="entry name" value="RVT_1"/>
    <property type="match status" value="1"/>
</dbReference>
<organism evidence="2 3">
    <name type="scientific">Tanacetum coccineum</name>
    <dbReference type="NCBI Taxonomy" id="301880"/>
    <lineage>
        <taxon>Eukaryota</taxon>
        <taxon>Viridiplantae</taxon>
        <taxon>Streptophyta</taxon>
        <taxon>Embryophyta</taxon>
        <taxon>Tracheophyta</taxon>
        <taxon>Spermatophyta</taxon>
        <taxon>Magnoliopsida</taxon>
        <taxon>eudicotyledons</taxon>
        <taxon>Gunneridae</taxon>
        <taxon>Pentapetalae</taxon>
        <taxon>asterids</taxon>
        <taxon>campanulids</taxon>
        <taxon>Asterales</taxon>
        <taxon>Asteraceae</taxon>
        <taxon>Asteroideae</taxon>
        <taxon>Anthemideae</taxon>
        <taxon>Anthemidinae</taxon>
        <taxon>Tanacetum</taxon>
    </lineage>
</organism>